<evidence type="ECO:0000256" key="3">
    <source>
        <dbReference type="ARBA" id="ARBA00023172"/>
    </source>
</evidence>
<dbReference type="CDD" id="cd01189">
    <property type="entry name" value="INT_ICEBs1_C_like"/>
    <property type="match status" value="1"/>
</dbReference>
<dbReference type="GO" id="GO:0003677">
    <property type="term" value="F:DNA binding"/>
    <property type="evidence" value="ECO:0007669"/>
    <property type="project" value="UniProtKB-UniRule"/>
</dbReference>
<reference evidence="7 8" key="1">
    <citation type="journal article" date="2008" name="J. Bacteriol.">
        <title>Genome sequence of a nephritogenic and highly transformable M49 strain of Streptococcus pyogenes.</title>
        <authorList>
            <person name="McShan W.M."/>
            <person name="Ferretti J.J."/>
            <person name="Karasawa T."/>
            <person name="Suvorov A.N."/>
            <person name="Lin S."/>
            <person name="Qin B."/>
            <person name="Jia H."/>
            <person name="Kenton S."/>
            <person name="Najar F."/>
            <person name="Wu H."/>
            <person name="Scott J."/>
            <person name="Roe B.A."/>
            <person name="Savic D.J."/>
        </authorList>
    </citation>
    <scope>NUCLEOTIDE SEQUENCE [LARGE SCALE GENOMIC DNA]</scope>
    <source>
        <strain evidence="7 8">NZ131</strain>
    </source>
</reference>
<dbReference type="KEGG" id="soz:Spy49_1531"/>
<dbReference type="SUPFAM" id="SSF56349">
    <property type="entry name" value="DNA breaking-rejoining enzymes"/>
    <property type="match status" value="1"/>
</dbReference>
<dbReference type="Pfam" id="PF00589">
    <property type="entry name" value="Phage_integrase"/>
    <property type="match status" value="1"/>
</dbReference>
<evidence type="ECO:0000256" key="1">
    <source>
        <dbReference type="ARBA" id="ARBA00008857"/>
    </source>
</evidence>
<dbReference type="PROSITE" id="PS51898">
    <property type="entry name" value="TYR_RECOMBINASE"/>
    <property type="match status" value="1"/>
</dbReference>
<feature type="domain" description="Tyr recombinase" evidence="5">
    <location>
        <begin position="170"/>
        <end position="367"/>
    </location>
</feature>
<evidence type="ECO:0000313" key="8">
    <source>
        <dbReference type="Proteomes" id="UP000001039"/>
    </source>
</evidence>
<dbReference type="InterPro" id="IPR011010">
    <property type="entry name" value="DNA_brk_join_enz"/>
</dbReference>
<dbReference type="Gene3D" id="1.10.150.130">
    <property type="match status" value="1"/>
</dbReference>
<evidence type="ECO:0000259" key="6">
    <source>
        <dbReference type="PROSITE" id="PS51900"/>
    </source>
</evidence>
<dbReference type="PROSITE" id="PS51900">
    <property type="entry name" value="CB"/>
    <property type="match status" value="1"/>
</dbReference>
<dbReference type="HOGENOM" id="CLU_027562_17_6_9"/>
<dbReference type="GO" id="GO:0015074">
    <property type="term" value="P:DNA integration"/>
    <property type="evidence" value="ECO:0007669"/>
    <property type="project" value="InterPro"/>
</dbReference>
<protein>
    <submittedName>
        <fullName evidence="7">Prophage NZ131.3 probable integrase</fullName>
    </submittedName>
</protein>
<name>A0A0H3BZQ7_STRPZ</name>
<dbReference type="Gene3D" id="1.10.443.10">
    <property type="entry name" value="Intergrase catalytic core"/>
    <property type="match status" value="1"/>
</dbReference>
<dbReference type="PANTHER" id="PTHR30349:SF64">
    <property type="entry name" value="PROPHAGE INTEGRASE INTD-RELATED"/>
    <property type="match status" value="1"/>
</dbReference>
<dbReference type="InterPro" id="IPR013762">
    <property type="entry name" value="Integrase-like_cat_sf"/>
</dbReference>
<organism evidence="7 8">
    <name type="scientific">Streptococcus pyogenes serotype M49 (strain NZ131)</name>
    <dbReference type="NCBI Taxonomy" id="471876"/>
    <lineage>
        <taxon>Bacteria</taxon>
        <taxon>Bacillati</taxon>
        <taxon>Bacillota</taxon>
        <taxon>Bacilli</taxon>
        <taxon>Lactobacillales</taxon>
        <taxon>Streptococcaceae</taxon>
        <taxon>Streptococcus</taxon>
    </lineage>
</organism>
<dbReference type="InterPro" id="IPR025269">
    <property type="entry name" value="SAM-like_dom"/>
</dbReference>
<dbReference type="EMBL" id="CP000829">
    <property type="protein sequence ID" value="ACI61792.1"/>
    <property type="molecule type" value="Genomic_DNA"/>
</dbReference>
<evidence type="ECO:0000256" key="2">
    <source>
        <dbReference type="ARBA" id="ARBA00023125"/>
    </source>
</evidence>
<dbReference type="PANTHER" id="PTHR30349">
    <property type="entry name" value="PHAGE INTEGRASE-RELATED"/>
    <property type="match status" value="1"/>
</dbReference>
<evidence type="ECO:0000313" key="7">
    <source>
        <dbReference type="EMBL" id="ACI61792.1"/>
    </source>
</evidence>
<evidence type="ECO:0000259" key="5">
    <source>
        <dbReference type="PROSITE" id="PS51898"/>
    </source>
</evidence>
<gene>
    <name evidence="7" type="ordered locus">Spy49_1531</name>
</gene>
<dbReference type="GO" id="GO:0006310">
    <property type="term" value="P:DNA recombination"/>
    <property type="evidence" value="ECO:0007669"/>
    <property type="project" value="UniProtKB-KW"/>
</dbReference>
<dbReference type="Proteomes" id="UP000001039">
    <property type="component" value="Chromosome"/>
</dbReference>
<dbReference type="InterPro" id="IPR002104">
    <property type="entry name" value="Integrase_catalytic"/>
</dbReference>
<dbReference type="InterPro" id="IPR010998">
    <property type="entry name" value="Integrase_recombinase_N"/>
</dbReference>
<dbReference type="Pfam" id="PF13102">
    <property type="entry name" value="Phage_int_SAM_5"/>
    <property type="match status" value="1"/>
</dbReference>
<evidence type="ECO:0000256" key="4">
    <source>
        <dbReference type="PROSITE-ProRule" id="PRU01248"/>
    </source>
</evidence>
<sequence>MWHEKQANGNIKFIEYYKDPYTGKRQRAYVTLDRYTKQSETKARRLLNEIIEYRIKSSGDQFVRFGQLVEEWKTSHSKTVKARTMKVYRHPIEKIKDFIGDDVLVKNIDARLLQKFIDYLKDRYSDNTINLIKQPLNMMLDYAVRMEYIMSNPMKNVVTPKRKKMSKKQLEDRYLETEQNQKIIEQLRNPIYGNHIANFSEIIFLTGMRPGELLALRWDHIDFEKLKIKIEYTLDYTTNGHANAELGSVKNDGSYRTIDIPLRVKELLVEELNYQNTNDLRSDFVFITNKGKHLSINTINRRIKKTSEKLYGIVITSHSFRHAHITLLAELGIPLKSIMDRVGHTDVNTTIKVYTHATDKIGKQMMDKINKFVPIQSL</sequence>
<dbReference type="AlphaFoldDB" id="A0A0H3BZQ7"/>
<accession>A0A0H3BZQ7</accession>
<comment type="similarity">
    <text evidence="1">Belongs to the 'phage' integrase family.</text>
</comment>
<keyword evidence="3" id="KW-0233">DNA recombination</keyword>
<keyword evidence="2 4" id="KW-0238">DNA-binding</keyword>
<proteinExistence type="inferred from homology"/>
<feature type="domain" description="Core-binding (CB)" evidence="6">
    <location>
        <begin position="63"/>
        <end position="144"/>
    </location>
</feature>
<dbReference type="InterPro" id="IPR050090">
    <property type="entry name" value="Tyrosine_recombinase_XerCD"/>
</dbReference>
<dbReference type="InterPro" id="IPR044068">
    <property type="entry name" value="CB"/>
</dbReference>